<dbReference type="PaxDb" id="35128-Thaps18090"/>
<dbReference type="AlphaFoldDB" id="B8C6E5"/>
<dbReference type="InterPro" id="IPR036249">
    <property type="entry name" value="Thioredoxin-like_sf"/>
</dbReference>
<feature type="non-terminal residue" evidence="2">
    <location>
        <position position="173"/>
    </location>
</feature>
<feature type="domain" description="Thioredoxin" evidence="1">
    <location>
        <begin position="50"/>
        <end position="133"/>
    </location>
</feature>
<name>B8C6E5_THAPS</name>
<dbReference type="InParanoid" id="B8C6E5"/>
<evidence type="ECO:0000259" key="1">
    <source>
        <dbReference type="Pfam" id="PF00085"/>
    </source>
</evidence>
<dbReference type="PANTHER" id="PTHR21148">
    <property type="entry name" value="THIOREDOXIN DOMAIN-CONTAINING PROTEIN 9"/>
    <property type="match status" value="1"/>
</dbReference>
<organism evidence="2 3">
    <name type="scientific">Thalassiosira pseudonana</name>
    <name type="common">Marine diatom</name>
    <name type="synonym">Cyclotella nana</name>
    <dbReference type="NCBI Taxonomy" id="35128"/>
    <lineage>
        <taxon>Eukaryota</taxon>
        <taxon>Sar</taxon>
        <taxon>Stramenopiles</taxon>
        <taxon>Ochrophyta</taxon>
        <taxon>Bacillariophyta</taxon>
        <taxon>Coscinodiscophyceae</taxon>
        <taxon>Thalassiosirophycidae</taxon>
        <taxon>Thalassiosirales</taxon>
        <taxon>Thalassiosiraceae</taxon>
        <taxon>Thalassiosira</taxon>
    </lineage>
</organism>
<evidence type="ECO:0000313" key="2">
    <source>
        <dbReference type="EMBL" id="EED90556.1"/>
    </source>
</evidence>
<dbReference type="Pfam" id="PF00085">
    <property type="entry name" value="Thioredoxin"/>
    <property type="match status" value="1"/>
</dbReference>
<feature type="non-terminal residue" evidence="2">
    <location>
        <position position="1"/>
    </location>
</feature>
<dbReference type="Proteomes" id="UP000001449">
    <property type="component" value="Chromosome 8"/>
</dbReference>
<dbReference type="SUPFAM" id="SSF52833">
    <property type="entry name" value="Thioredoxin-like"/>
    <property type="match status" value="1"/>
</dbReference>
<dbReference type="EMBL" id="CM000644">
    <property type="protein sequence ID" value="EED90556.1"/>
    <property type="molecule type" value="Genomic_DNA"/>
</dbReference>
<dbReference type="KEGG" id="tps:THAPSDRAFT_18090"/>
<reference evidence="2 3" key="1">
    <citation type="journal article" date="2004" name="Science">
        <title>The genome of the diatom Thalassiosira pseudonana: ecology, evolution, and metabolism.</title>
        <authorList>
            <person name="Armbrust E.V."/>
            <person name="Berges J.A."/>
            <person name="Bowler C."/>
            <person name="Green B.R."/>
            <person name="Martinez D."/>
            <person name="Putnam N.H."/>
            <person name="Zhou S."/>
            <person name="Allen A.E."/>
            <person name="Apt K.E."/>
            <person name="Bechner M."/>
            <person name="Brzezinski M.A."/>
            <person name="Chaal B.K."/>
            <person name="Chiovitti A."/>
            <person name="Davis A.K."/>
            <person name="Demarest M.S."/>
            <person name="Detter J.C."/>
            <person name="Glavina T."/>
            <person name="Goodstein D."/>
            <person name="Hadi M.Z."/>
            <person name="Hellsten U."/>
            <person name="Hildebrand M."/>
            <person name="Jenkins B.D."/>
            <person name="Jurka J."/>
            <person name="Kapitonov V.V."/>
            <person name="Kroger N."/>
            <person name="Lau W.W."/>
            <person name="Lane T.W."/>
            <person name="Larimer F.W."/>
            <person name="Lippmeier J.C."/>
            <person name="Lucas S."/>
            <person name="Medina M."/>
            <person name="Montsant A."/>
            <person name="Obornik M."/>
            <person name="Parker M.S."/>
            <person name="Palenik B."/>
            <person name="Pazour G.J."/>
            <person name="Richardson P.M."/>
            <person name="Rynearson T.A."/>
            <person name="Saito M.A."/>
            <person name="Schwartz D.C."/>
            <person name="Thamatrakoln K."/>
            <person name="Valentin K."/>
            <person name="Vardi A."/>
            <person name="Wilkerson F.P."/>
            <person name="Rokhsar D.S."/>
        </authorList>
    </citation>
    <scope>NUCLEOTIDE SEQUENCE [LARGE SCALE GENOMIC DNA]</scope>
    <source>
        <strain evidence="2 3">CCMP1335</strain>
    </source>
</reference>
<dbReference type="STRING" id="35128.B8C6E5"/>
<dbReference type="InterPro" id="IPR013766">
    <property type="entry name" value="Thioredoxin_domain"/>
</dbReference>
<dbReference type="eggNOG" id="KOG1672">
    <property type="taxonomic scope" value="Eukaryota"/>
</dbReference>
<dbReference type="HOGENOM" id="CLU_072378_2_1_1"/>
<accession>B8C6E5</accession>
<dbReference type="GO" id="GO:0005737">
    <property type="term" value="C:cytoplasm"/>
    <property type="evidence" value="ECO:0000318"/>
    <property type="project" value="GO_Central"/>
</dbReference>
<proteinExistence type="predicted"/>
<protein>
    <recommendedName>
        <fullName evidence="1">Thioredoxin domain-containing protein</fullName>
    </recommendedName>
</protein>
<reference evidence="2 3" key="2">
    <citation type="journal article" date="2008" name="Nature">
        <title>The Phaeodactylum genome reveals the evolutionary history of diatom genomes.</title>
        <authorList>
            <person name="Bowler C."/>
            <person name="Allen A.E."/>
            <person name="Badger J.H."/>
            <person name="Grimwood J."/>
            <person name="Jabbari K."/>
            <person name="Kuo A."/>
            <person name="Maheswari U."/>
            <person name="Martens C."/>
            <person name="Maumus F."/>
            <person name="Otillar R.P."/>
            <person name="Rayko E."/>
            <person name="Salamov A."/>
            <person name="Vandepoele K."/>
            <person name="Beszteri B."/>
            <person name="Gruber A."/>
            <person name="Heijde M."/>
            <person name="Katinka M."/>
            <person name="Mock T."/>
            <person name="Valentin K."/>
            <person name="Verret F."/>
            <person name="Berges J.A."/>
            <person name="Brownlee C."/>
            <person name="Cadoret J.P."/>
            <person name="Chiovitti A."/>
            <person name="Choi C.J."/>
            <person name="Coesel S."/>
            <person name="De Martino A."/>
            <person name="Detter J.C."/>
            <person name="Durkin C."/>
            <person name="Falciatore A."/>
            <person name="Fournet J."/>
            <person name="Haruta M."/>
            <person name="Huysman M.J."/>
            <person name="Jenkins B.D."/>
            <person name="Jiroutova K."/>
            <person name="Jorgensen R.E."/>
            <person name="Joubert Y."/>
            <person name="Kaplan A."/>
            <person name="Kroger N."/>
            <person name="Kroth P.G."/>
            <person name="La Roche J."/>
            <person name="Lindquist E."/>
            <person name="Lommer M."/>
            <person name="Martin-Jezequel V."/>
            <person name="Lopez P.J."/>
            <person name="Lucas S."/>
            <person name="Mangogna M."/>
            <person name="McGinnis K."/>
            <person name="Medlin L.K."/>
            <person name="Montsant A."/>
            <person name="Oudot-Le Secq M.P."/>
            <person name="Napoli C."/>
            <person name="Obornik M."/>
            <person name="Parker M.S."/>
            <person name="Petit J.L."/>
            <person name="Porcel B.M."/>
            <person name="Poulsen N."/>
            <person name="Robison M."/>
            <person name="Rychlewski L."/>
            <person name="Rynearson T.A."/>
            <person name="Schmutz J."/>
            <person name="Shapiro H."/>
            <person name="Siaut M."/>
            <person name="Stanley M."/>
            <person name="Sussman M.R."/>
            <person name="Taylor A.R."/>
            <person name="Vardi A."/>
            <person name="von Dassow P."/>
            <person name="Vyverman W."/>
            <person name="Willis A."/>
            <person name="Wyrwicz L.S."/>
            <person name="Rokhsar D.S."/>
            <person name="Weissenbach J."/>
            <person name="Armbrust E.V."/>
            <person name="Green B.R."/>
            <person name="Van de Peer Y."/>
            <person name="Grigoriev I.V."/>
        </authorList>
    </citation>
    <scope>NUCLEOTIDE SEQUENCE [LARGE SCALE GENOMIC DNA]</scope>
    <source>
        <strain evidence="2 3">CCMP1335</strain>
    </source>
</reference>
<dbReference type="Gene3D" id="3.40.30.10">
    <property type="entry name" value="Glutaredoxin"/>
    <property type="match status" value="1"/>
</dbReference>
<gene>
    <name evidence="2" type="ORF">THAPSDRAFT_18090</name>
</gene>
<dbReference type="RefSeq" id="XP_002291705.1">
    <property type="nucleotide sequence ID" value="XM_002291669.1"/>
</dbReference>
<keyword evidence="3" id="KW-1185">Reference proteome</keyword>
<sequence length="173" mass="20070">SEEDEFDHLLDEEDPDLVMLREARIAELKQNAAKLAEHRSLGHGELRTIMQDDFLPECTGSSRYVCIHFFHDDFERCKIMDFHLNIIAKEHIECKFLRIDAAKAPFFVHKLKIKTLPALFVFEDGKEVGRLTGFDGLAMNPKKPDEWHTGRLEEWISETGAIKYVRPGEEVEE</sequence>
<dbReference type="OMA" id="KEFMNIT"/>
<evidence type="ECO:0000313" key="3">
    <source>
        <dbReference type="Proteomes" id="UP000001449"/>
    </source>
</evidence>
<dbReference type="GeneID" id="7443449"/>